<evidence type="ECO:0000256" key="1">
    <source>
        <dbReference type="SAM" id="SignalP"/>
    </source>
</evidence>
<protein>
    <recommendedName>
        <fullName evidence="4">Lipoprotein</fullName>
    </recommendedName>
</protein>
<organism evidence="2 3">
    <name type="scientific">Granulicella mallensis</name>
    <dbReference type="NCBI Taxonomy" id="940614"/>
    <lineage>
        <taxon>Bacteria</taxon>
        <taxon>Pseudomonadati</taxon>
        <taxon>Acidobacteriota</taxon>
        <taxon>Terriglobia</taxon>
        <taxon>Terriglobales</taxon>
        <taxon>Acidobacteriaceae</taxon>
        <taxon>Granulicella</taxon>
    </lineage>
</organism>
<comment type="caution">
    <text evidence="2">The sequence shown here is derived from an EMBL/GenBank/DDBJ whole genome shotgun (WGS) entry which is preliminary data.</text>
</comment>
<keyword evidence="1" id="KW-0732">Signal</keyword>
<dbReference type="Proteomes" id="UP000584867">
    <property type="component" value="Unassembled WGS sequence"/>
</dbReference>
<dbReference type="AlphaFoldDB" id="A0A7W7ZQZ7"/>
<sequence length="183" mass="20342">MANKKMVALLSLLFVGTGHALPEKRRVNLAPTPARIQGALGCLATVLAGMDDNDFKVFGLARHEFRPGKVVQARVHVHKEYWGSDPDYDRDYEYDVVLYAKDGLHGAFFTMYVDETGPYVSKAMTYKLDRVGRRWEASEGNGGGPTYFMLGKEVTLLTNMIASDEIKLKPGKCSAEVDETSFL</sequence>
<gene>
    <name evidence="2" type="ORF">HDF15_002898</name>
</gene>
<dbReference type="RefSeq" id="WP_184256517.1">
    <property type="nucleotide sequence ID" value="NZ_JACHIO010000011.1"/>
</dbReference>
<dbReference type="EMBL" id="JACHIO010000011">
    <property type="protein sequence ID" value="MBB5064540.1"/>
    <property type="molecule type" value="Genomic_DNA"/>
</dbReference>
<name>A0A7W7ZQZ7_9BACT</name>
<proteinExistence type="predicted"/>
<feature type="signal peptide" evidence="1">
    <location>
        <begin position="1"/>
        <end position="20"/>
    </location>
</feature>
<evidence type="ECO:0000313" key="2">
    <source>
        <dbReference type="EMBL" id="MBB5064540.1"/>
    </source>
</evidence>
<accession>A0A7W7ZQZ7</accession>
<evidence type="ECO:0000313" key="3">
    <source>
        <dbReference type="Proteomes" id="UP000584867"/>
    </source>
</evidence>
<feature type="chain" id="PRO_5030652344" description="Lipoprotein" evidence="1">
    <location>
        <begin position="21"/>
        <end position="183"/>
    </location>
</feature>
<reference evidence="2 3" key="1">
    <citation type="submission" date="2020-08" db="EMBL/GenBank/DDBJ databases">
        <title>Genomic Encyclopedia of Type Strains, Phase IV (KMG-V): Genome sequencing to study the core and pangenomes of soil and plant-associated prokaryotes.</title>
        <authorList>
            <person name="Whitman W."/>
        </authorList>
    </citation>
    <scope>NUCLEOTIDE SEQUENCE [LARGE SCALE GENOMIC DNA]</scope>
    <source>
        <strain evidence="2 3">X5P3</strain>
    </source>
</reference>
<evidence type="ECO:0008006" key="4">
    <source>
        <dbReference type="Google" id="ProtNLM"/>
    </source>
</evidence>